<keyword evidence="4" id="KW-0238">DNA-binding</keyword>
<comment type="caution">
    <text evidence="8">The sequence shown here is derived from an EMBL/GenBank/DDBJ whole genome shotgun (WGS) entry which is preliminary data.</text>
</comment>
<evidence type="ECO:0000313" key="9">
    <source>
        <dbReference type="Proteomes" id="UP000191672"/>
    </source>
</evidence>
<evidence type="ECO:0000256" key="2">
    <source>
        <dbReference type="ARBA" id="ARBA00022833"/>
    </source>
</evidence>
<dbReference type="EMBL" id="MDYN01000034">
    <property type="protein sequence ID" value="OQD80601.1"/>
    <property type="molecule type" value="Genomic_DNA"/>
</dbReference>
<evidence type="ECO:0000256" key="1">
    <source>
        <dbReference type="ARBA" id="ARBA00022723"/>
    </source>
</evidence>
<keyword evidence="6" id="KW-0539">Nucleus</keyword>
<evidence type="ECO:0000256" key="3">
    <source>
        <dbReference type="ARBA" id="ARBA00023015"/>
    </source>
</evidence>
<reference evidence="9" key="1">
    <citation type="journal article" date="2017" name="Nat. Microbiol.">
        <title>Global analysis of biosynthetic gene clusters reveals vast potential of secondary metabolite production in Penicillium species.</title>
        <authorList>
            <person name="Nielsen J.C."/>
            <person name="Grijseels S."/>
            <person name="Prigent S."/>
            <person name="Ji B."/>
            <person name="Dainat J."/>
            <person name="Nielsen K.F."/>
            <person name="Frisvad J.C."/>
            <person name="Workman M."/>
            <person name="Nielsen J."/>
        </authorList>
    </citation>
    <scope>NUCLEOTIDE SEQUENCE [LARGE SCALE GENOMIC DNA]</scope>
    <source>
        <strain evidence="9">IBT 31811</strain>
    </source>
</reference>
<protein>
    <recommendedName>
        <fullName evidence="10">Transcription factor domain-containing protein</fullName>
    </recommendedName>
</protein>
<organism evidence="8 9">
    <name type="scientific">Penicillium antarcticum</name>
    <dbReference type="NCBI Taxonomy" id="416450"/>
    <lineage>
        <taxon>Eukaryota</taxon>
        <taxon>Fungi</taxon>
        <taxon>Dikarya</taxon>
        <taxon>Ascomycota</taxon>
        <taxon>Pezizomycotina</taxon>
        <taxon>Eurotiomycetes</taxon>
        <taxon>Eurotiomycetidae</taxon>
        <taxon>Eurotiales</taxon>
        <taxon>Aspergillaceae</taxon>
        <taxon>Penicillium</taxon>
    </lineage>
</organism>
<evidence type="ECO:0000313" key="8">
    <source>
        <dbReference type="EMBL" id="OQD80601.1"/>
    </source>
</evidence>
<dbReference type="STRING" id="416450.A0A1V6PUG6"/>
<feature type="region of interest" description="Disordered" evidence="7">
    <location>
        <begin position="419"/>
        <end position="446"/>
    </location>
</feature>
<proteinExistence type="predicted"/>
<keyword evidence="5" id="KW-0804">Transcription</keyword>
<evidence type="ECO:0000256" key="6">
    <source>
        <dbReference type="ARBA" id="ARBA00023242"/>
    </source>
</evidence>
<keyword evidence="3" id="KW-0805">Transcription regulation</keyword>
<dbReference type="GO" id="GO:0003677">
    <property type="term" value="F:DNA binding"/>
    <property type="evidence" value="ECO:0007669"/>
    <property type="project" value="UniProtKB-KW"/>
</dbReference>
<gene>
    <name evidence="8" type="ORF">PENANT_c034G01709</name>
</gene>
<keyword evidence="2" id="KW-0862">Zinc</keyword>
<dbReference type="PANTHER" id="PTHR36206:SF14">
    <property type="entry name" value="ZN(2)-C6 FUNGAL-TYPE DOMAIN-CONTAINING PROTEIN-RELATED"/>
    <property type="match status" value="1"/>
</dbReference>
<evidence type="ECO:0000256" key="7">
    <source>
        <dbReference type="SAM" id="MobiDB-lite"/>
    </source>
</evidence>
<sequence length="522" mass="59230">MFENPLSLSPNTVWRERRAFAYYFQHTATSIGGGLDVDFWRTIVPQVCRSEPAVWDAMISISSLFESPDPYPDLVPPRWDHPRRLNQNQRDALSWYSRSVSAVRQGLARGGVGIFTGLITCVLFICVEALLGDLEESLHLYNQGVHLIHALRDRKDRRAMTATEASLLEDTIVPIFVRLGAVTLHNLADPMSTLLRETESDFTKEVIFVSLKSAREAIVLLSTEIHMFERACEQDLEQSHAPQISQPLMIRQKKLSAKLQNWYTAFTKLTAFLCKGDQLSTCALLLAYYEMLFVMLGVCVSPSRITTDIYTPNFQNMIENSIVALNGSARDDGSQPPFTFEISVGLPLFFTCVRCRDPKMRRIALAMLRRAHRVLGLHSRDQGIILIEAIVMIEEKNGKLIDQAQSTSSFETAKAYDGLENQTKKGDTENPSTTVTSLVRGPYPTPPELETRTAEVLVPQEARIKPLGVFRPRDGYPAEMTEKDMQMCNQRFDQLFFRFSWNEYSRVDDTWSTVYGCFPVEL</sequence>
<dbReference type="AlphaFoldDB" id="A0A1V6PUG6"/>
<dbReference type="Proteomes" id="UP000191672">
    <property type="component" value="Unassembled WGS sequence"/>
</dbReference>
<keyword evidence="9" id="KW-1185">Reference proteome</keyword>
<keyword evidence="1" id="KW-0479">Metal-binding</keyword>
<dbReference type="OrthoDB" id="3145928at2759"/>
<accession>A0A1V6PUG6</accession>
<evidence type="ECO:0000256" key="5">
    <source>
        <dbReference type="ARBA" id="ARBA00023163"/>
    </source>
</evidence>
<evidence type="ECO:0000256" key="4">
    <source>
        <dbReference type="ARBA" id="ARBA00023125"/>
    </source>
</evidence>
<evidence type="ECO:0008006" key="10">
    <source>
        <dbReference type="Google" id="ProtNLM"/>
    </source>
</evidence>
<dbReference type="PANTHER" id="PTHR36206">
    <property type="entry name" value="ASPERCRYPTIN BIOSYNTHESIS CLUSTER-SPECIFIC TRANSCRIPTION REGULATOR ATNN-RELATED"/>
    <property type="match status" value="1"/>
</dbReference>
<name>A0A1V6PUG6_9EURO</name>
<dbReference type="GO" id="GO:0046872">
    <property type="term" value="F:metal ion binding"/>
    <property type="evidence" value="ECO:0007669"/>
    <property type="project" value="UniProtKB-KW"/>
</dbReference>
<dbReference type="InterPro" id="IPR052360">
    <property type="entry name" value="Transcr_Regulatory_Proteins"/>
</dbReference>